<reference evidence="2" key="1">
    <citation type="journal article" date="2017" name="BMC Genomics">
        <title>Xanthomonas adaptation to common bean is associated with horizontal transfers of genes encoding TAL effectors.</title>
        <authorList>
            <person name="Ruh M."/>
            <person name="Briand M."/>
            <person name="Bonneau S."/>
            <person name="Jacques M.A."/>
            <person name="Chen N.W.G."/>
        </authorList>
    </citation>
    <scope>NUCLEOTIDE SEQUENCE [LARGE SCALE GENOMIC DNA]</scope>
    <source>
        <strain evidence="2">CFBP6167</strain>
    </source>
</reference>
<gene>
    <name evidence="2" type="ORF">XcfCFBP6167P_20625</name>
</gene>
<accession>A0A808FKV6</accession>
<keyword evidence="1" id="KW-0812">Transmembrane</keyword>
<keyword evidence="1" id="KW-0472">Membrane</keyword>
<organism evidence="2">
    <name type="scientific">Xanthomonas citri pv. phaseoli var. fuscans</name>
    <dbReference type="NCBI Taxonomy" id="473423"/>
    <lineage>
        <taxon>Bacteria</taxon>
        <taxon>Pseudomonadati</taxon>
        <taxon>Pseudomonadota</taxon>
        <taxon>Gammaproteobacteria</taxon>
        <taxon>Lysobacterales</taxon>
        <taxon>Lysobacteraceae</taxon>
        <taxon>Xanthomonas</taxon>
    </lineage>
</organism>
<dbReference type="AlphaFoldDB" id="A0A808FKV6"/>
<proteinExistence type="predicted"/>
<name>A0A808FKV6_XANCI</name>
<evidence type="ECO:0000256" key="1">
    <source>
        <dbReference type="SAM" id="Phobius"/>
    </source>
</evidence>
<keyword evidence="1" id="KW-1133">Transmembrane helix</keyword>
<feature type="transmembrane region" description="Helical" evidence="1">
    <location>
        <begin position="16"/>
        <end position="38"/>
    </location>
</feature>
<protein>
    <submittedName>
        <fullName evidence="2">Uncharacterized protein</fullName>
    </submittedName>
</protein>
<dbReference type="EMBL" id="CP021018">
    <property type="protein sequence ID" value="ATS90380.1"/>
    <property type="molecule type" value="Genomic_DNA"/>
</dbReference>
<sequence>MCFVEAAAQHSCSAQALAASCLVLKCLVLSSCFCFLLLRGPIPQRQAIRAKPRRGGAHGCATFFKGTWTSL</sequence>
<evidence type="ECO:0000313" key="2">
    <source>
        <dbReference type="EMBL" id="ATS90380.1"/>
    </source>
</evidence>